<gene>
    <name evidence="1" type="ORF">EDF85_1393</name>
</gene>
<dbReference type="EMBL" id="RJUR01000011">
    <property type="protein sequence ID" value="ROQ53629.1"/>
    <property type="molecule type" value="Genomic_DNA"/>
</dbReference>
<dbReference type="Gene3D" id="1.10.260.40">
    <property type="entry name" value="lambda repressor-like DNA-binding domains"/>
    <property type="match status" value="1"/>
</dbReference>
<evidence type="ECO:0000313" key="2">
    <source>
        <dbReference type="Proteomes" id="UP000269115"/>
    </source>
</evidence>
<name>A0A9X8HK17_PSEPU</name>
<dbReference type="AlphaFoldDB" id="A0A9X8HK17"/>
<dbReference type="InterPro" id="IPR010982">
    <property type="entry name" value="Lambda_DNA-bd_dom_sf"/>
</dbReference>
<comment type="caution">
    <text evidence="1">The sequence shown here is derived from an EMBL/GenBank/DDBJ whole genome shotgun (WGS) entry which is preliminary data.</text>
</comment>
<sequence length="79" mass="8281">MQELKKAIDDAGGANAVALACGKTPRAVYKWLTAGCLPRTEYTGETKYAEKIAVLAKANGKPFKPNQLLASTAPTKSAA</sequence>
<protein>
    <submittedName>
        <fullName evidence="1">Uncharacterized protein</fullName>
    </submittedName>
</protein>
<dbReference type="PROSITE" id="PS51257">
    <property type="entry name" value="PROKAR_LIPOPROTEIN"/>
    <property type="match status" value="1"/>
</dbReference>
<proteinExistence type="predicted"/>
<reference evidence="1 2" key="1">
    <citation type="submission" date="2018-11" db="EMBL/GenBank/DDBJ databases">
        <title>Genomic analyses of the natural microbiome of Caenorhabditis elegans.</title>
        <authorList>
            <person name="Samuel B."/>
        </authorList>
    </citation>
    <scope>NUCLEOTIDE SEQUENCE [LARGE SCALE GENOMIC DNA]</scope>
    <source>
        <strain evidence="1 2">BIGb0473</strain>
    </source>
</reference>
<organism evidence="1 2">
    <name type="scientific">Pseudomonas putida</name>
    <name type="common">Arthrobacter siderocapsulatus</name>
    <dbReference type="NCBI Taxonomy" id="303"/>
    <lineage>
        <taxon>Bacteria</taxon>
        <taxon>Pseudomonadati</taxon>
        <taxon>Pseudomonadota</taxon>
        <taxon>Gammaproteobacteria</taxon>
        <taxon>Pseudomonadales</taxon>
        <taxon>Pseudomonadaceae</taxon>
        <taxon>Pseudomonas</taxon>
    </lineage>
</organism>
<dbReference type="GO" id="GO:0003677">
    <property type="term" value="F:DNA binding"/>
    <property type="evidence" value="ECO:0007669"/>
    <property type="project" value="InterPro"/>
</dbReference>
<evidence type="ECO:0000313" key="1">
    <source>
        <dbReference type="EMBL" id="ROQ53629.1"/>
    </source>
</evidence>
<dbReference type="Proteomes" id="UP000269115">
    <property type="component" value="Unassembled WGS sequence"/>
</dbReference>
<accession>A0A9X8HK17</accession>
<dbReference type="RefSeq" id="WP_123752607.1">
    <property type="nucleotide sequence ID" value="NZ_RJUR01000011.1"/>
</dbReference>